<reference evidence="2" key="1">
    <citation type="submission" date="2021-04" db="EMBL/GenBank/DDBJ databases">
        <authorList>
            <person name="Zhang D.-C."/>
        </authorList>
    </citation>
    <scope>NUCLEOTIDE SEQUENCE</scope>
    <source>
        <strain evidence="2">CGMCC 1.15697</strain>
    </source>
</reference>
<keyword evidence="1" id="KW-0175">Coiled coil</keyword>
<dbReference type="Pfam" id="PF09523">
    <property type="entry name" value="DUF2390"/>
    <property type="match status" value="1"/>
</dbReference>
<feature type="coiled-coil region" evidence="1">
    <location>
        <begin position="106"/>
        <end position="133"/>
    </location>
</feature>
<protein>
    <submittedName>
        <fullName evidence="2">TIGR02444 family protein</fullName>
    </submittedName>
</protein>
<keyword evidence="3" id="KW-1185">Reference proteome</keyword>
<name>A0A8J7V2L3_9PROT</name>
<dbReference type="InterPro" id="IPR012659">
    <property type="entry name" value="CHP02444"/>
</dbReference>
<evidence type="ECO:0000313" key="3">
    <source>
        <dbReference type="Proteomes" id="UP000672602"/>
    </source>
</evidence>
<dbReference type="Proteomes" id="UP000672602">
    <property type="component" value="Unassembled WGS sequence"/>
</dbReference>
<dbReference type="AlphaFoldDB" id="A0A8J7V2L3"/>
<proteinExistence type="predicted"/>
<dbReference type="NCBIfam" id="TIGR02444">
    <property type="entry name" value="TIGR02444 family protein"/>
    <property type="match status" value="1"/>
</dbReference>
<dbReference type="RefSeq" id="WP_210681603.1">
    <property type="nucleotide sequence ID" value="NZ_JAGMWN010000003.1"/>
</dbReference>
<sequence length="202" mass="22339">MTEDQGEMENGPAASEAEALWRFSVRLYEAGGVEDAALALQDEHGLDVNLLLLCCFLGLHGVRATRETIATLDQHARAWRAVAVEPLRGLRRRLKQDVGTISAETAAPFREQVKALELEAERLQQEMLFRTLERLPGRDGREAERAGLMRINLTLYLTHAQVPRDAETRERLECLVAGAIDGVLARASEEAGHDGTARDTEA</sequence>
<organism evidence="2 3">
    <name type="scientific">Marivibrio halodurans</name>
    <dbReference type="NCBI Taxonomy" id="2039722"/>
    <lineage>
        <taxon>Bacteria</taxon>
        <taxon>Pseudomonadati</taxon>
        <taxon>Pseudomonadota</taxon>
        <taxon>Alphaproteobacteria</taxon>
        <taxon>Rhodospirillales</taxon>
        <taxon>Rhodospirillaceae</taxon>
        <taxon>Marivibrio</taxon>
    </lineage>
</organism>
<evidence type="ECO:0000313" key="2">
    <source>
        <dbReference type="EMBL" id="MBP5857037.1"/>
    </source>
</evidence>
<dbReference type="EMBL" id="JAGMWN010000003">
    <property type="protein sequence ID" value="MBP5857037.1"/>
    <property type="molecule type" value="Genomic_DNA"/>
</dbReference>
<comment type="caution">
    <text evidence="2">The sequence shown here is derived from an EMBL/GenBank/DDBJ whole genome shotgun (WGS) entry which is preliminary data.</text>
</comment>
<gene>
    <name evidence="2" type="ORF">KAJ83_08455</name>
</gene>
<evidence type="ECO:0000256" key="1">
    <source>
        <dbReference type="SAM" id="Coils"/>
    </source>
</evidence>
<accession>A0A8J7V2L3</accession>